<dbReference type="EMBL" id="BGPR01011544">
    <property type="protein sequence ID" value="GBN51807.1"/>
    <property type="molecule type" value="Genomic_DNA"/>
</dbReference>
<name>A0A4Y2PNI5_ARAVE</name>
<sequence length="93" mass="10842">MRIDGEAGILHMDLICPHHLLVEMLVDEEDHKLKMDFFLHLHYLFVDPSSKHPYCIKGRRFDSIAFNLHSPSTSFMESDPLEARTLPLKQLKP</sequence>
<reference evidence="1 2" key="1">
    <citation type="journal article" date="2019" name="Sci. Rep.">
        <title>Orb-weaving spider Araneus ventricosus genome elucidates the spidroin gene catalogue.</title>
        <authorList>
            <person name="Kono N."/>
            <person name="Nakamura H."/>
            <person name="Ohtoshi R."/>
            <person name="Moran D.A.P."/>
            <person name="Shinohara A."/>
            <person name="Yoshida Y."/>
            <person name="Fujiwara M."/>
            <person name="Mori M."/>
            <person name="Tomita M."/>
            <person name="Arakawa K."/>
        </authorList>
    </citation>
    <scope>NUCLEOTIDE SEQUENCE [LARGE SCALE GENOMIC DNA]</scope>
</reference>
<proteinExistence type="predicted"/>
<protein>
    <submittedName>
        <fullName evidence="1">Uncharacterized protein</fullName>
    </submittedName>
</protein>
<accession>A0A4Y2PNI5</accession>
<dbReference type="Proteomes" id="UP000499080">
    <property type="component" value="Unassembled WGS sequence"/>
</dbReference>
<gene>
    <name evidence="1" type="ORF">AVEN_207567_1</name>
</gene>
<comment type="caution">
    <text evidence="1">The sequence shown here is derived from an EMBL/GenBank/DDBJ whole genome shotgun (WGS) entry which is preliminary data.</text>
</comment>
<dbReference type="AlphaFoldDB" id="A0A4Y2PNI5"/>
<organism evidence="1 2">
    <name type="scientific">Araneus ventricosus</name>
    <name type="common">Orbweaver spider</name>
    <name type="synonym">Epeira ventricosa</name>
    <dbReference type="NCBI Taxonomy" id="182803"/>
    <lineage>
        <taxon>Eukaryota</taxon>
        <taxon>Metazoa</taxon>
        <taxon>Ecdysozoa</taxon>
        <taxon>Arthropoda</taxon>
        <taxon>Chelicerata</taxon>
        <taxon>Arachnida</taxon>
        <taxon>Araneae</taxon>
        <taxon>Araneomorphae</taxon>
        <taxon>Entelegynae</taxon>
        <taxon>Araneoidea</taxon>
        <taxon>Araneidae</taxon>
        <taxon>Araneus</taxon>
    </lineage>
</organism>
<evidence type="ECO:0000313" key="2">
    <source>
        <dbReference type="Proteomes" id="UP000499080"/>
    </source>
</evidence>
<evidence type="ECO:0000313" key="1">
    <source>
        <dbReference type="EMBL" id="GBN51807.1"/>
    </source>
</evidence>
<keyword evidence="2" id="KW-1185">Reference proteome</keyword>